<dbReference type="AlphaFoldDB" id="A0A7X0IIW8"/>
<dbReference type="InterPro" id="IPR036736">
    <property type="entry name" value="ACP-like_sf"/>
</dbReference>
<sequence length="84" mass="8989">MTEADAIELVSKLISRGRSIALKDISPSTHLVNDLGLDSLDAAELLAALHMETGKQLDFTSMEDFQTVGSVADVLVRVHEGSHA</sequence>
<dbReference type="PROSITE" id="PS00012">
    <property type="entry name" value="PHOSPHOPANTETHEINE"/>
    <property type="match status" value="1"/>
</dbReference>
<evidence type="ECO:0000259" key="3">
    <source>
        <dbReference type="PROSITE" id="PS50075"/>
    </source>
</evidence>
<dbReference type="Proteomes" id="UP000555564">
    <property type="component" value="Unassembled WGS sequence"/>
</dbReference>
<organism evidence="4 5">
    <name type="scientific">Sphaerisporangium rubeum</name>
    <dbReference type="NCBI Taxonomy" id="321317"/>
    <lineage>
        <taxon>Bacteria</taxon>
        <taxon>Bacillati</taxon>
        <taxon>Actinomycetota</taxon>
        <taxon>Actinomycetes</taxon>
        <taxon>Streptosporangiales</taxon>
        <taxon>Streptosporangiaceae</taxon>
        <taxon>Sphaerisporangium</taxon>
    </lineage>
</organism>
<dbReference type="InterPro" id="IPR006162">
    <property type="entry name" value="Ppantetheine_attach_site"/>
</dbReference>
<keyword evidence="2" id="KW-0597">Phosphoprotein</keyword>
<protein>
    <submittedName>
        <fullName evidence="4">Acyl carrier protein</fullName>
    </submittedName>
</protein>
<accession>A0A7X0IIW8</accession>
<gene>
    <name evidence="4" type="ORF">BJ992_005226</name>
</gene>
<keyword evidence="5" id="KW-1185">Reference proteome</keyword>
<feature type="domain" description="Carrier" evidence="3">
    <location>
        <begin position="1"/>
        <end position="79"/>
    </location>
</feature>
<dbReference type="PROSITE" id="PS50075">
    <property type="entry name" value="CARRIER"/>
    <property type="match status" value="1"/>
</dbReference>
<dbReference type="SUPFAM" id="SSF47336">
    <property type="entry name" value="ACP-like"/>
    <property type="match status" value="1"/>
</dbReference>
<evidence type="ECO:0000256" key="2">
    <source>
        <dbReference type="ARBA" id="ARBA00022553"/>
    </source>
</evidence>
<reference evidence="4 5" key="1">
    <citation type="submission" date="2020-08" db="EMBL/GenBank/DDBJ databases">
        <title>Sequencing the genomes of 1000 actinobacteria strains.</title>
        <authorList>
            <person name="Klenk H.-P."/>
        </authorList>
    </citation>
    <scope>NUCLEOTIDE SEQUENCE [LARGE SCALE GENOMIC DNA]</scope>
    <source>
        <strain evidence="4 5">DSM 44936</strain>
    </source>
</reference>
<name>A0A7X0IIW8_9ACTN</name>
<evidence type="ECO:0000256" key="1">
    <source>
        <dbReference type="ARBA" id="ARBA00022450"/>
    </source>
</evidence>
<evidence type="ECO:0000313" key="5">
    <source>
        <dbReference type="Proteomes" id="UP000555564"/>
    </source>
</evidence>
<comment type="caution">
    <text evidence="4">The sequence shown here is derived from an EMBL/GenBank/DDBJ whole genome shotgun (WGS) entry which is preliminary data.</text>
</comment>
<keyword evidence="1" id="KW-0596">Phosphopantetheine</keyword>
<evidence type="ECO:0000313" key="4">
    <source>
        <dbReference type="EMBL" id="MBB6475795.1"/>
    </source>
</evidence>
<dbReference type="InterPro" id="IPR009081">
    <property type="entry name" value="PP-bd_ACP"/>
</dbReference>
<dbReference type="RefSeq" id="WP_184985387.1">
    <property type="nucleotide sequence ID" value="NZ_BAAALO010000019.1"/>
</dbReference>
<proteinExistence type="predicted"/>
<dbReference type="EMBL" id="JACHIU010000001">
    <property type="protein sequence ID" value="MBB6475795.1"/>
    <property type="molecule type" value="Genomic_DNA"/>
</dbReference>
<dbReference type="Pfam" id="PF00550">
    <property type="entry name" value="PP-binding"/>
    <property type="match status" value="1"/>
</dbReference>
<dbReference type="Gene3D" id="1.10.1200.10">
    <property type="entry name" value="ACP-like"/>
    <property type="match status" value="1"/>
</dbReference>